<dbReference type="GO" id="GO:0010411">
    <property type="term" value="P:xyloglucan metabolic process"/>
    <property type="evidence" value="ECO:0007669"/>
    <property type="project" value="TreeGrafter"/>
</dbReference>
<dbReference type="KEGG" id="ial:IALB_1508"/>
<dbReference type="Proteomes" id="UP000007394">
    <property type="component" value="Chromosome"/>
</dbReference>
<feature type="chain" id="PRO_5003624167" description="Secretion system C-terminal sorting domain-containing protein" evidence="1">
    <location>
        <begin position="21"/>
        <end position="505"/>
    </location>
</feature>
<dbReference type="HOGENOM" id="CLU_445346_0_0_10"/>
<dbReference type="PANTHER" id="PTHR43739:SF5">
    <property type="entry name" value="EXO-ALPHA-SIALIDASE"/>
    <property type="match status" value="1"/>
</dbReference>
<evidence type="ECO:0000313" key="3">
    <source>
        <dbReference type="EMBL" id="AFH49216.1"/>
    </source>
</evidence>
<dbReference type="PANTHER" id="PTHR43739">
    <property type="entry name" value="XYLOGLUCANASE (EUROFUNG)"/>
    <property type="match status" value="1"/>
</dbReference>
<dbReference type="RefSeq" id="WP_014560369.1">
    <property type="nucleotide sequence ID" value="NC_017464.1"/>
</dbReference>
<proteinExistence type="predicted"/>
<feature type="signal peptide" evidence="1">
    <location>
        <begin position="1"/>
        <end position="20"/>
    </location>
</feature>
<dbReference type="eggNOG" id="COG4447">
    <property type="taxonomic scope" value="Bacteria"/>
</dbReference>
<evidence type="ECO:0000256" key="1">
    <source>
        <dbReference type="SAM" id="SignalP"/>
    </source>
</evidence>
<accession>I0AJQ9</accession>
<name>I0AJQ9_IGNAJ</name>
<dbReference type="OrthoDB" id="9764804at2"/>
<keyword evidence="1" id="KW-0732">Signal</keyword>
<dbReference type="EMBL" id="CP003418">
    <property type="protein sequence ID" value="AFH49216.1"/>
    <property type="molecule type" value="Genomic_DNA"/>
</dbReference>
<dbReference type="Gene3D" id="2.130.10.10">
    <property type="entry name" value="YVTN repeat-like/Quinoprotein amine dehydrogenase"/>
    <property type="match status" value="2"/>
</dbReference>
<reference evidence="3 4" key="1">
    <citation type="journal article" date="2012" name="Front. Microbiol.">
        <title>Complete genome of Ignavibacterium album, a metabolically versatile, flagellated, facultative anaerobe from the phylum Chlorobi.</title>
        <authorList>
            <person name="Liu Z."/>
            <person name="Frigaard N.-U."/>
            <person name="Vogl K."/>
            <person name="Iino T."/>
            <person name="Ohkuma M."/>
            <person name="Overmann J."/>
            <person name="Bryant D.A."/>
        </authorList>
    </citation>
    <scope>NUCLEOTIDE SEQUENCE [LARGE SCALE GENOMIC DNA]</scope>
    <source>
        <strain evidence="4">DSM 19864 / JCM 16511 / NBRC 101810 / Mat9-16</strain>
    </source>
</reference>
<dbReference type="STRING" id="945713.IALB_1508"/>
<dbReference type="AlphaFoldDB" id="I0AJQ9"/>
<dbReference type="SUPFAM" id="SSF50939">
    <property type="entry name" value="Sialidases"/>
    <property type="match status" value="1"/>
</dbReference>
<dbReference type="SUPFAM" id="SSF110296">
    <property type="entry name" value="Oligoxyloglucan reducing end-specific cellobiohydrolase"/>
    <property type="match status" value="1"/>
</dbReference>
<dbReference type="InterPro" id="IPR026444">
    <property type="entry name" value="Secre_tail"/>
</dbReference>
<protein>
    <recommendedName>
        <fullName evidence="2">Secretion system C-terminal sorting domain-containing protein</fullName>
    </recommendedName>
</protein>
<dbReference type="InterPro" id="IPR036278">
    <property type="entry name" value="Sialidase_sf"/>
</dbReference>
<feature type="domain" description="Secretion system C-terminal sorting" evidence="2">
    <location>
        <begin position="425"/>
        <end position="502"/>
    </location>
</feature>
<dbReference type="Gene3D" id="2.60.40.10">
    <property type="entry name" value="Immunoglobulins"/>
    <property type="match status" value="1"/>
</dbReference>
<gene>
    <name evidence="3" type="ordered locus">IALB_1508</name>
</gene>
<evidence type="ECO:0000259" key="2">
    <source>
        <dbReference type="Pfam" id="PF18962"/>
    </source>
</evidence>
<dbReference type="NCBIfam" id="TIGR04183">
    <property type="entry name" value="Por_Secre_tail"/>
    <property type="match status" value="1"/>
</dbReference>
<sequence>MNKFISIVCFLILISSIIDAQTWVRKNAGYGFWSIEKDFAGNIYAGTTGTARGIFKSTDGGETWTNVYSTGASNYLDITFDPLNNVYVANSTNGLIISTDGGNNFTTIPTTTFGGNAVNTVACGQNGLVLVGVTSGGVYRSTDFGSTFTQTLSGYSIVSLEFDKFDSNRVYAGSSSTTLNGFFVSTDAGQTFSGPFNNVNVWEILQKQDSTLFTFSTSSGYPVSKSTDLGFTWTTVGNTPAAIRGACLDLVEDLYAAGNGGVYKSTDGGSTFINFNLTFSSNKIISYQNKILVAVSGTTNGGVYIYEDTTIPVELVSLNAYQKNNSVALEWKTATETNNLGFEIQRKSIKSVNGSDDDWTRIGFVSGSGTTTESKSYSFIDENISTGTYKYRLKQIDYEGTSKYSNEIEINLVLTPVEFELFQNFPNPFNPSTKIIWESPISGWTVIKVFDILGNEVAVLLNEFRGEGKYEINFNASDFHLPSGTYIYKLTIGEKTLTNKMIFLQ</sequence>
<dbReference type="InterPro" id="IPR052025">
    <property type="entry name" value="Xyloglucanase_GH74"/>
</dbReference>
<keyword evidence="4" id="KW-1185">Reference proteome</keyword>
<evidence type="ECO:0000313" key="4">
    <source>
        <dbReference type="Proteomes" id="UP000007394"/>
    </source>
</evidence>
<dbReference type="InterPro" id="IPR015943">
    <property type="entry name" value="WD40/YVTN_repeat-like_dom_sf"/>
</dbReference>
<dbReference type="Pfam" id="PF18962">
    <property type="entry name" value="Por_Secre_tail"/>
    <property type="match status" value="1"/>
</dbReference>
<dbReference type="InterPro" id="IPR013783">
    <property type="entry name" value="Ig-like_fold"/>
</dbReference>
<organism evidence="3 4">
    <name type="scientific">Ignavibacterium album (strain DSM 19864 / JCM 16511 / NBRC 101810 / Mat9-16)</name>
    <dbReference type="NCBI Taxonomy" id="945713"/>
    <lineage>
        <taxon>Bacteria</taxon>
        <taxon>Pseudomonadati</taxon>
        <taxon>Ignavibacteriota</taxon>
        <taxon>Ignavibacteria</taxon>
        <taxon>Ignavibacteriales</taxon>
        <taxon>Ignavibacteriaceae</taxon>
        <taxon>Ignavibacterium</taxon>
    </lineage>
</organism>